<dbReference type="Proteomes" id="UP001165068">
    <property type="component" value="Unassembled WGS sequence"/>
</dbReference>
<evidence type="ECO:0000256" key="2">
    <source>
        <dbReference type="ARBA" id="ARBA00022475"/>
    </source>
</evidence>
<keyword evidence="12" id="KW-1185">Reference proteome</keyword>
<sequence length="126" mass="12432">MPSPMSVSTVLRRTALVALGGMLGTAARMGLGMLIPDAALGVLAANIVGALALGILTARLPAGDLRVLLGTGVLGGFTTYSSFMVDSVQLWGASPLLAVGYIVVSLAGGLAAAALGLVLGRKRAAS</sequence>
<feature type="transmembrane region" description="Helical" evidence="10">
    <location>
        <begin position="65"/>
        <end position="85"/>
    </location>
</feature>
<evidence type="ECO:0000256" key="7">
    <source>
        <dbReference type="ARBA" id="ARBA00035120"/>
    </source>
</evidence>
<keyword evidence="10" id="KW-0915">Sodium</keyword>
<keyword evidence="5 10" id="KW-0472">Membrane</keyword>
<dbReference type="RefSeq" id="WP_285629858.1">
    <property type="nucleotide sequence ID" value="NZ_BAAAUK010000001.1"/>
</dbReference>
<keyword evidence="6 10" id="KW-0407">Ion channel</keyword>
<comment type="subcellular location">
    <subcellularLocation>
        <location evidence="1 10">Cell membrane</location>
        <topology evidence="1 10">Multi-pass membrane protein</topology>
    </subcellularLocation>
</comment>
<evidence type="ECO:0000256" key="3">
    <source>
        <dbReference type="ARBA" id="ARBA00022692"/>
    </source>
</evidence>
<keyword evidence="10" id="KW-0406">Ion transport</keyword>
<keyword evidence="3 10" id="KW-0812">Transmembrane</keyword>
<keyword evidence="10" id="KW-0813">Transport</keyword>
<evidence type="ECO:0000256" key="8">
    <source>
        <dbReference type="ARBA" id="ARBA00035585"/>
    </source>
</evidence>
<comment type="function">
    <text evidence="9 10">Fluoride-specific ion channel. Important for reducing fluoride concentration in the cell, thus reducing its toxicity.</text>
</comment>
<keyword evidence="2 10" id="KW-1003">Cell membrane</keyword>
<name>A0ABQ5NCU0_9MICO</name>
<comment type="catalytic activity">
    <reaction evidence="8">
        <text>fluoride(in) = fluoride(out)</text>
        <dbReference type="Rhea" id="RHEA:76159"/>
        <dbReference type="ChEBI" id="CHEBI:17051"/>
    </reaction>
    <physiologicalReaction direction="left-to-right" evidence="8">
        <dbReference type="Rhea" id="RHEA:76160"/>
    </physiologicalReaction>
</comment>
<organism evidence="11 12">
    <name type="scientific">Microbacterium arabinogalactanolyticum</name>
    <dbReference type="NCBI Taxonomy" id="69365"/>
    <lineage>
        <taxon>Bacteria</taxon>
        <taxon>Bacillati</taxon>
        <taxon>Actinomycetota</taxon>
        <taxon>Actinomycetes</taxon>
        <taxon>Micrococcales</taxon>
        <taxon>Microbacteriaceae</taxon>
        <taxon>Microbacterium</taxon>
    </lineage>
</organism>
<dbReference type="Pfam" id="PF02537">
    <property type="entry name" value="CRCB"/>
    <property type="match status" value="1"/>
</dbReference>
<dbReference type="HAMAP" id="MF_00454">
    <property type="entry name" value="FluC"/>
    <property type="match status" value="1"/>
</dbReference>
<evidence type="ECO:0000256" key="9">
    <source>
        <dbReference type="ARBA" id="ARBA00049940"/>
    </source>
</evidence>
<keyword evidence="4 10" id="KW-1133">Transmembrane helix</keyword>
<evidence type="ECO:0000256" key="5">
    <source>
        <dbReference type="ARBA" id="ARBA00023136"/>
    </source>
</evidence>
<comment type="caution">
    <text evidence="11">The sequence shown here is derived from an EMBL/GenBank/DDBJ whole genome shotgun (WGS) entry which is preliminary data.</text>
</comment>
<evidence type="ECO:0000256" key="1">
    <source>
        <dbReference type="ARBA" id="ARBA00004651"/>
    </source>
</evidence>
<dbReference type="InterPro" id="IPR003691">
    <property type="entry name" value="FluC"/>
</dbReference>
<evidence type="ECO:0000256" key="6">
    <source>
        <dbReference type="ARBA" id="ARBA00023303"/>
    </source>
</evidence>
<comment type="similarity">
    <text evidence="7 10">Belongs to the fluoride channel Fluc/FEX (TC 1.A.43) family.</text>
</comment>
<evidence type="ECO:0000256" key="10">
    <source>
        <dbReference type="HAMAP-Rule" id="MF_00454"/>
    </source>
</evidence>
<protein>
    <recommendedName>
        <fullName evidence="10">Fluoride-specific ion channel FluC</fullName>
    </recommendedName>
</protein>
<feature type="binding site" evidence="10">
    <location>
        <position position="78"/>
    </location>
    <ligand>
        <name>Na(+)</name>
        <dbReference type="ChEBI" id="CHEBI:29101"/>
        <note>structural</note>
    </ligand>
</feature>
<keyword evidence="10" id="KW-0479">Metal-binding</keyword>
<accession>A0ABQ5NCU0</accession>
<evidence type="ECO:0000256" key="4">
    <source>
        <dbReference type="ARBA" id="ARBA00022989"/>
    </source>
</evidence>
<comment type="activity regulation">
    <text evidence="10">Na(+) is not transported, but it plays an essential structural role and its presence is essential for fluoride channel function.</text>
</comment>
<evidence type="ECO:0000313" key="11">
    <source>
        <dbReference type="EMBL" id="GLC83486.1"/>
    </source>
</evidence>
<evidence type="ECO:0000313" key="12">
    <source>
        <dbReference type="Proteomes" id="UP001165068"/>
    </source>
</evidence>
<dbReference type="EMBL" id="BRZC01000001">
    <property type="protein sequence ID" value="GLC83486.1"/>
    <property type="molecule type" value="Genomic_DNA"/>
</dbReference>
<proteinExistence type="inferred from homology"/>
<reference evidence="11" key="1">
    <citation type="submission" date="2022-08" db="EMBL/GenBank/DDBJ databases">
        <title>Draft genome sequence of Microbacterium arabinogalactanolyticum JCM 9171.</title>
        <authorList>
            <person name="Fujita K."/>
            <person name="Ishiwata A."/>
            <person name="Fushinobu S."/>
        </authorList>
    </citation>
    <scope>NUCLEOTIDE SEQUENCE</scope>
    <source>
        <strain evidence="11">JCM 9171</strain>
    </source>
</reference>
<feature type="transmembrane region" description="Helical" evidence="10">
    <location>
        <begin position="97"/>
        <end position="120"/>
    </location>
</feature>
<gene>
    <name evidence="10 11" type="primary">crcB</name>
    <name evidence="10" type="synonym">fluC</name>
    <name evidence="11" type="ORF">MIAR_00740</name>
</gene>
<feature type="binding site" evidence="10">
    <location>
        <position position="75"/>
    </location>
    <ligand>
        <name>Na(+)</name>
        <dbReference type="ChEBI" id="CHEBI:29101"/>
        <note>structural</note>
    </ligand>
</feature>
<feature type="transmembrane region" description="Helical" evidence="10">
    <location>
        <begin position="38"/>
        <end position="58"/>
    </location>
</feature>